<keyword evidence="3" id="KW-0012">Acyltransferase</keyword>
<evidence type="ECO:0000256" key="1">
    <source>
        <dbReference type="SAM" id="Phobius"/>
    </source>
</evidence>
<evidence type="ECO:0000313" key="4">
    <source>
        <dbReference type="Proteomes" id="UP000601789"/>
    </source>
</evidence>
<keyword evidence="3" id="KW-0808">Transferase</keyword>
<protein>
    <submittedName>
        <fullName evidence="3">Acyltransferase</fullName>
    </submittedName>
</protein>
<organism evidence="3 4">
    <name type="scientific">Aquamicrobium zhengzhouense</name>
    <dbReference type="NCBI Taxonomy" id="2781738"/>
    <lineage>
        <taxon>Bacteria</taxon>
        <taxon>Pseudomonadati</taxon>
        <taxon>Pseudomonadota</taxon>
        <taxon>Alphaproteobacteria</taxon>
        <taxon>Hyphomicrobiales</taxon>
        <taxon>Phyllobacteriaceae</taxon>
        <taxon>Aquamicrobium</taxon>
    </lineage>
</organism>
<dbReference type="PANTHER" id="PTHR23028">
    <property type="entry name" value="ACETYLTRANSFERASE"/>
    <property type="match status" value="1"/>
</dbReference>
<keyword evidence="1" id="KW-0472">Membrane</keyword>
<dbReference type="RefSeq" id="WP_198478351.1">
    <property type="nucleotide sequence ID" value="NZ_JADGMQ010000023.1"/>
</dbReference>
<evidence type="ECO:0000259" key="2">
    <source>
        <dbReference type="Pfam" id="PF01757"/>
    </source>
</evidence>
<gene>
    <name evidence="3" type="ORF">IOD40_19360</name>
</gene>
<keyword evidence="4" id="KW-1185">Reference proteome</keyword>
<feature type="domain" description="Acyltransferase 3" evidence="2">
    <location>
        <begin position="7"/>
        <end position="334"/>
    </location>
</feature>
<accession>A0ABS0SHN1</accession>
<proteinExistence type="predicted"/>
<dbReference type="InterPro" id="IPR002656">
    <property type="entry name" value="Acyl_transf_3_dom"/>
</dbReference>
<dbReference type="EMBL" id="JADGMQ010000023">
    <property type="protein sequence ID" value="MBI1622814.1"/>
    <property type="molecule type" value="Genomic_DNA"/>
</dbReference>
<feature type="transmembrane region" description="Helical" evidence="1">
    <location>
        <begin position="138"/>
        <end position="160"/>
    </location>
</feature>
<dbReference type="InterPro" id="IPR050879">
    <property type="entry name" value="Acyltransferase_3"/>
</dbReference>
<feature type="transmembrane region" description="Helical" evidence="1">
    <location>
        <begin position="167"/>
        <end position="188"/>
    </location>
</feature>
<comment type="caution">
    <text evidence="3">The sequence shown here is derived from an EMBL/GenBank/DDBJ whole genome shotgun (WGS) entry which is preliminary data.</text>
</comment>
<feature type="transmembrane region" description="Helical" evidence="1">
    <location>
        <begin position="249"/>
        <end position="265"/>
    </location>
</feature>
<dbReference type="Proteomes" id="UP000601789">
    <property type="component" value="Unassembled WGS sequence"/>
</dbReference>
<reference evidence="3 4" key="1">
    <citation type="submission" date="2020-10" db="EMBL/GenBank/DDBJ databases">
        <title>Aquamicrobium zhengzhouensis sp. nov., a exopolysaccharide producing bacterium isolated from farmland soil.</title>
        <authorList>
            <person name="Wang X."/>
        </authorList>
    </citation>
    <scope>NUCLEOTIDE SEQUENCE [LARGE SCALE GENOMIC DNA]</scope>
    <source>
        <strain evidence="4">cd-1</strain>
    </source>
</reference>
<dbReference type="GO" id="GO:0016746">
    <property type="term" value="F:acyltransferase activity"/>
    <property type="evidence" value="ECO:0007669"/>
    <property type="project" value="UniProtKB-KW"/>
</dbReference>
<evidence type="ECO:0000313" key="3">
    <source>
        <dbReference type="EMBL" id="MBI1622814.1"/>
    </source>
</evidence>
<name>A0ABS0SHN1_9HYPH</name>
<keyword evidence="1" id="KW-0812">Transmembrane</keyword>
<feature type="transmembrane region" description="Helical" evidence="1">
    <location>
        <begin position="317"/>
        <end position="335"/>
    </location>
</feature>
<feature type="transmembrane region" description="Helical" evidence="1">
    <location>
        <begin position="285"/>
        <end position="305"/>
    </location>
</feature>
<feature type="transmembrane region" description="Helical" evidence="1">
    <location>
        <begin position="225"/>
        <end position="243"/>
    </location>
</feature>
<dbReference type="Pfam" id="PF01757">
    <property type="entry name" value="Acyl_transf_3"/>
    <property type="match status" value="1"/>
</dbReference>
<feature type="transmembrane region" description="Helical" evidence="1">
    <location>
        <begin position="83"/>
        <end position="105"/>
    </location>
</feature>
<keyword evidence="1" id="KW-1133">Transmembrane helix</keyword>
<sequence length="366" mass="41387">MQHFRILEFWRLFAAVGVMTFHFLRYAPADYRWAEESLHRLLPVMDMFFMISGFLIMLHHGESVLSGAGSFRRFIVRRFARIYPLYLATLLFFVALGIAVNLGYLTSGWVDRFNFAYLPHNILLIQSWGLVEHLSFNYVAWTLSSEWFCYLMFPLIVVVFRWLGPGGLVALASIAVLLLEAFSAAGWVPEGSWLKSNSWAAFRAFADFTVGALIAKVAMTARWPLRSHLLAWTIFFTALVVMYLKVSDYLSLALLAAAVFLAALAERNNPAAANFLKPLHPLGQVAFGIYLIHPVVEIGLFSLVWRTLLEPLGAIPFFIYWLFPMAVVMVVALASNRWFERPVGRAIVGWHEGALLASKSTLEPAQ</sequence>
<feature type="transmembrane region" description="Helical" evidence="1">
    <location>
        <begin position="9"/>
        <end position="27"/>
    </location>
</feature>
<dbReference type="PANTHER" id="PTHR23028:SF131">
    <property type="entry name" value="BLR2367 PROTEIN"/>
    <property type="match status" value="1"/>
</dbReference>
<feature type="transmembrane region" description="Helical" evidence="1">
    <location>
        <begin position="47"/>
        <end position="71"/>
    </location>
</feature>
<feature type="transmembrane region" description="Helical" evidence="1">
    <location>
        <begin position="200"/>
        <end position="218"/>
    </location>
</feature>